<dbReference type="PROSITE" id="PS50013">
    <property type="entry name" value="CHROMO_2"/>
    <property type="match status" value="2"/>
</dbReference>
<dbReference type="Gene3D" id="2.40.50.40">
    <property type="match status" value="2"/>
</dbReference>
<keyword evidence="4" id="KW-0805">Transcription regulation</keyword>
<dbReference type="InterPro" id="IPR000953">
    <property type="entry name" value="Chromo/chromo_shadow_dom"/>
</dbReference>
<feature type="compositionally biased region" description="Acidic residues" evidence="7">
    <location>
        <begin position="154"/>
        <end position="179"/>
    </location>
</feature>
<evidence type="ECO:0000313" key="9">
    <source>
        <dbReference type="EMBL" id="CAI8057335.1"/>
    </source>
</evidence>
<feature type="domain" description="Chromo" evidence="8">
    <location>
        <begin position="350"/>
        <end position="411"/>
    </location>
</feature>
<feature type="compositionally biased region" description="Acidic residues" evidence="7">
    <location>
        <begin position="132"/>
        <end position="141"/>
    </location>
</feature>
<sequence>MDSVSSSSEDSSNSKPHQGGGVSGGEETEGVYFPPHFPQQGRRGSGGSEFSPQTDDSSEEDSSEDDDSRQSPTQPVPIRTYAPPTNFSTNDSTTGTVSGQGSRHGSIPYQSVPIRRRLVNYKQFYNERDSTGTEEEEEEEEVGWRTGRRKSEDSEFELSDGEEEEDSFSETGEESSEWEDPGRGRSQSSRGVWPVSDSDSDYRPDFARATTGRKRGVVSYKESSHSEVSEGEIGEGGGGEGAEEDGRDGLERVARSRSRPGAGDVMTSVMEEGEGVTEYLIKWKGKSYMHSSWHTESELRSMDIRGLKKLDNYLRRQEEMSQWEAGANAEDIEFFRCQEQLQEQLLTQHTQVERVIGARNGGEGQQEYLCKWRGLPYSEATWEPNSLIDTSFQPQIDAFLERNNSDCIPGRNLKVLRARPRFQVWGQSCSCVRVSPQTYLREL</sequence>
<keyword evidence="3" id="KW-0067">ATP-binding</keyword>
<feature type="compositionally biased region" description="Low complexity" evidence="7">
    <location>
        <begin position="1"/>
        <end position="14"/>
    </location>
</feature>
<dbReference type="CDD" id="cd18659">
    <property type="entry name" value="CD2_tandem"/>
    <property type="match status" value="1"/>
</dbReference>
<feature type="non-terminal residue" evidence="9">
    <location>
        <position position="1"/>
    </location>
</feature>
<dbReference type="PROSITE" id="PS00598">
    <property type="entry name" value="CHROMO_1"/>
    <property type="match status" value="1"/>
</dbReference>
<evidence type="ECO:0000256" key="4">
    <source>
        <dbReference type="ARBA" id="ARBA00023015"/>
    </source>
</evidence>
<dbReference type="GO" id="GO:0005634">
    <property type="term" value="C:nucleus"/>
    <property type="evidence" value="ECO:0007669"/>
    <property type="project" value="UniProtKB-SubCell"/>
</dbReference>
<dbReference type="EMBL" id="CASHTH010004437">
    <property type="protein sequence ID" value="CAI8057335.1"/>
    <property type="molecule type" value="Genomic_DNA"/>
</dbReference>
<organism evidence="9 10">
    <name type="scientific">Geodia barretti</name>
    <name type="common">Barrett's horny sponge</name>
    <dbReference type="NCBI Taxonomy" id="519541"/>
    <lineage>
        <taxon>Eukaryota</taxon>
        <taxon>Metazoa</taxon>
        <taxon>Porifera</taxon>
        <taxon>Demospongiae</taxon>
        <taxon>Heteroscleromorpha</taxon>
        <taxon>Tetractinellida</taxon>
        <taxon>Astrophorina</taxon>
        <taxon>Geodiidae</taxon>
        <taxon>Geodia</taxon>
    </lineage>
</organism>
<dbReference type="FunFam" id="2.40.50.40:FF:000014">
    <property type="entry name" value="Chromodomain-helicase-DNA-binding protein 2 isoform 1"/>
    <property type="match status" value="1"/>
</dbReference>
<evidence type="ECO:0000256" key="3">
    <source>
        <dbReference type="ARBA" id="ARBA00022840"/>
    </source>
</evidence>
<feature type="region of interest" description="Disordered" evidence="7">
    <location>
        <begin position="1"/>
        <end position="267"/>
    </location>
</feature>
<dbReference type="PANTHER" id="PTHR45623">
    <property type="entry name" value="CHROMODOMAIN-HELICASE-DNA-BINDING PROTEIN 3-RELATED-RELATED"/>
    <property type="match status" value="1"/>
</dbReference>
<keyword evidence="10" id="KW-1185">Reference proteome</keyword>
<accession>A0AA35TZE8</accession>
<evidence type="ECO:0000256" key="5">
    <source>
        <dbReference type="ARBA" id="ARBA00023163"/>
    </source>
</evidence>
<name>A0AA35TZE8_GEOBA</name>
<comment type="subcellular location">
    <subcellularLocation>
        <location evidence="1">Nucleus</location>
    </subcellularLocation>
</comment>
<keyword evidence="5" id="KW-0804">Transcription</keyword>
<dbReference type="Pfam" id="PF00385">
    <property type="entry name" value="Chromo"/>
    <property type="match status" value="2"/>
</dbReference>
<dbReference type="InterPro" id="IPR023779">
    <property type="entry name" value="Chromodomain_CS"/>
</dbReference>
<dbReference type="GO" id="GO:0042393">
    <property type="term" value="F:histone binding"/>
    <property type="evidence" value="ECO:0007669"/>
    <property type="project" value="TreeGrafter"/>
</dbReference>
<dbReference type="GO" id="GO:0000785">
    <property type="term" value="C:chromatin"/>
    <property type="evidence" value="ECO:0007669"/>
    <property type="project" value="TreeGrafter"/>
</dbReference>
<evidence type="ECO:0000259" key="8">
    <source>
        <dbReference type="PROSITE" id="PS50013"/>
    </source>
</evidence>
<keyword evidence="6" id="KW-0539">Nucleus</keyword>
<evidence type="ECO:0000313" key="10">
    <source>
        <dbReference type="Proteomes" id="UP001174909"/>
    </source>
</evidence>
<evidence type="ECO:0000256" key="2">
    <source>
        <dbReference type="ARBA" id="ARBA00022741"/>
    </source>
</evidence>
<feature type="compositionally biased region" description="Acidic residues" evidence="7">
    <location>
        <begin position="56"/>
        <end position="67"/>
    </location>
</feature>
<dbReference type="GO" id="GO:0016887">
    <property type="term" value="F:ATP hydrolysis activity"/>
    <property type="evidence" value="ECO:0007669"/>
    <property type="project" value="TreeGrafter"/>
</dbReference>
<feature type="domain" description="Chromo" evidence="8">
    <location>
        <begin position="248"/>
        <end position="325"/>
    </location>
</feature>
<dbReference type="GO" id="GO:0034728">
    <property type="term" value="P:nucleosome organization"/>
    <property type="evidence" value="ECO:0007669"/>
    <property type="project" value="TreeGrafter"/>
</dbReference>
<dbReference type="GO" id="GO:0003682">
    <property type="term" value="F:chromatin binding"/>
    <property type="evidence" value="ECO:0007669"/>
    <property type="project" value="TreeGrafter"/>
</dbReference>
<dbReference type="PANTHER" id="PTHR45623:SF14">
    <property type="entry name" value="CHROMODOMAIN-HELICASE-DNA-BINDING PROTEIN 1"/>
    <property type="match status" value="1"/>
</dbReference>
<dbReference type="InterPro" id="IPR023780">
    <property type="entry name" value="Chromo_domain"/>
</dbReference>
<evidence type="ECO:0000256" key="7">
    <source>
        <dbReference type="SAM" id="MobiDB-lite"/>
    </source>
</evidence>
<keyword evidence="2" id="KW-0547">Nucleotide-binding</keyword>
<feature type="compositionally biased region" description="Polar residues" evidence="7">
    <location>
        <begin position="83"/>
        <end position="103"/>
    </location>
</feature>
<protein>
    <submittedName>
        <fullName evidence="9">Chromodomain-helicase-DNA-binding protein 2</fullName>
    </submittedName>
</protein>
<dbReference type="GO" id="GO:0003677">
    <property type="term" value="F:DNA binding"/>
    <property type="evidence" value="ECO:0007669"/>
    <property type="project" value="TreeGrafter"/>
</dbReference>
<evidence type="ECO:0000256" key="6">
    <source>
        <dbReference type="ARBA" id="ARBA00023242"/>
    </source>
</evidence>
<dbReference type="InterPro" id="IPR016197">
    <property type="entry name" value="Chromo-like_dom_sf"/>
</dbReference>
<dbReference type="CDD" id="cd18660">
    <property type="entry name" value="CD1_tandem"/>
    <property type="match status" value="1"/>
</dbReference>
<dbReference type="Proteomes" id="UP001174909">
    <property type="component" value="Unassembled WGS sequence"/>
</dbReference>
<proteinExistence type="predicted"/>
<gene>
    <name evidence="9" type="ORF">GBAR_LOCUS31247</name>
</gene>
<dbReference type="GO" id="GO:0005524">
    <property type="term" value="F:ATP binding"/>
    <property type="evidence" value="ECO:0007669"/>
    <property type="project" value="UniProtKB-KW"/>
</dbReference>
<reference evidence="9" key="1">
    <citation type="submission" date="2023-03" db="EMBL/GenBank/DDBJ databases">
        <authorList>
            <person name="Steffen K."/>
            <person name="Cardenas P."/>
        </authorList>
    </citation>
    <scope>NUCLEOTIDE SEQUENCE</scope>
</reference>
<comment type="caution">
    <text evidence="9">The sequence shown here is derived from an EMBL/GenBank/DDBJ whole genome shotgun (WGS) entry which is preliminary data.</text>
</comment>
<dbReference type="GO" id="GO:0140658">
    <property type="term" value="F:ATP-dependent chromatin remodeler activity"/>
    <property type="evidence" value="ECO:0007669"/>
    <property type="project" value="TreeGrafter"/>
</dbReference>
<dbReference type="SUPFAM" id="SSF54160">
    <property type="entry name" value="Chromo domain-like"/>
    <property type="match status" value="2"/>
</dbReference>
<dbReference type="AlphaFoldDB" id="A0AA35TZE8"/>
<dbReference type="SMART" id="SM00298">
    <property type="entry name" value="CHROMO"/>
    <property type="match status" value="2"/>
</dbReference>
<evidence type="ECO:0000256" key="1">
    <source>
        <dbReference type="ARBA" id="ARBA00004123"/>
    </source>
</evidence>